<evidence type="ECO:0000313" key="4">
    <source>
        <dbReference type="EMBL" id="KAF3950349.1"/>
    </source>
</evidence>
<dbReference type="Gene3D" id="1.25.40.10">
    <property type="entry name" value="Tetratricopeptide repeat domain"/>
    <property type="match status" value="3"/>
</dbReference>
<feature type="region of interest" description="Disordered" evidence="3">
    <location>
        <begin position="789"/>
        <end position="813"/>
    </location>
</feature>
<feature type="compositionally biased region" description="Polar residues" evidence="3">
    <location>
        <begin position="56"/>
        <end position="65"/>
    </location>
</feature>
<proteinExistence type="predicted"/>
<protein>
    <recommendedName>
        <fullName evidence="6">Pentacotripeptide-repeat region of PRORP domain-containing protein</fullName>
    </recommendedName>
</protein>
<dbReference type="Proteomes" id="UP000737018">
    <property type="component" value="Unassembled WGS sequence"/>
</dbReference>
<comment type="caution">
    <text evidence="4">The sequence shown here is derived from an EMBL/GenBank/DDBJ whole genome shotgun (WGS) entry which is preliminary data.</text>
</comment>
<dbReference type="FunFam" id="1.25.40.10:FF:001552">
    <property type="entry name" value="Predicted protein"/>
    <property type="match status" value="1"/>
</dbReference>
<dbReference type="GO" id="GO:0009507">
    <property type="term" value="C:chloroplast"/>
    <property type="evidence" value="ECO:0007669"/>
    <property type="project" value="TreeGrafter"/>
</dbReference>
<feature type="repeat" description="PPR" evidence="2">
    <location>
        <begin position="377"/>
        <end position="411"/>
    </location>
</feature>
<name>A0A8J4QNQ1_9ROSI</name>
<keyword evidence="5" id="KW-1185">Reference proteome</keyword>
<gene>
    <name evidence="4" type="ORF">CMV_023888</name>
</gene>
<evidence type="ECO:0000313" key="5">
    <source>
        <dbReference type="Proteomes" id="UP000737018"/>
    </source>
</evidence>
<accession>A0A8J4QNQ1</accession>
<dbReference type="PROSITE" id="PS51375">
    <property type="entry name" value="PPR"/>
    <property type="match status" value="4"/>
</dbReference>
<feature type="repeat" description="PPR" evidence="2">
    <location>
        <begin position="517"/>
        <end position="551"/>
    </location>
</feature>
<dbReference type="GO" id="GO:0009658">
    <property type="term" value="P:chloroplast organization"/>
    <property type="evidence" value="ECO:0007669"/>
    <property type="project" value="InterPro"/>
</dbReference>
<feature type="compositionally biased region" description="Polar residues" evidence="3">
    <location>
        <begin position="804"/>
        <end position="813"/>
    </location>
</feature>
<organism evidence="4 5">
    <name type="scientific">Castanea mollissima</name>
    <name type="common">Chinese chestnut</name>
    <dbReference type="NCBI Taxonomy" id="60419"/>
    <lineage>
        <taxon>Eukaryota</taxon>
        <taxon>Viridiplantae</taxon>
        <taxon>Streptophyta</taxon>
        <taxon>Embryophyta</taxon>
        <taxon>Tracheophyta</taxon>
        <taxon>Spermatophyta</taxon>
        <taxon>Magnoliopsida</taxon>
        <taxon>eudicotyledons</taxon>
        <taxon>Gunneridae</taxon>
        <taxon>Pentapetalae</taxon>
        <taxon>rosids</taxon>
        <taxon>fabids</taxon>
        <taxon>Fagales</taxon>
        <taxon>Fagaceae</taxon>
        <taxon>Castanea</taxon>
    </lineage>
</organism>
<keyword evidence="1" id="KW-0677">Repeat</keyword>
<dbReference type="Pfam" id="PF13812">
    <property type="entry name" value="PPR_3"/>
    <property type="match status" value="2"/>
</dbReference>
<feature type="region of interest" description="Disordered" evidence="3">
    <location>
        <begin position="48"/>
        <end position="71"/>
    </location>
</feature>
<dbReference type="OrthoDB" id="1904535at2759"/>
<dbReference type="InterPro" id="IPR044645">
    <property type="entry name" value="DG1/EMB2279-like"/>
</dbReference>
<sequence length="903" mass="102546">MEAVHGSPSLPTPKFEPDTDKIKRKLIQQGVHPTPKIVHILRKKQIQKNNRKLNRLSKQSQTPPLSESEKQALEEETHFQTIKHEYKEFTKAIKAETRESTVALMVGKPWERLERVGLREVSSESTEYSGGKLKKEKLRELREMFEERKLVELQWVLDDDILIKEEWLDGENRVWNPANRRRNEAEVIRFLVERLSAREITMRDWKFSRMMKQSGLQFTEKQLLKIVGGLGNKGQWKQALSAVEWVYNDKEHKRYKSRFVYTKLLAVLGKARRPQEALRVFKLMRGDCHLYPDMAAYHSIAVTLGQAGHVKELISIIECMRQKPSKKIKNARRNWDPMLEPDVVIYNAVLNGCVSSHQWKGVSWVFEQLRKSGLKPDGASYGLAMEVMLQSGKYDLVHEYFRKMKKSGEAPRALTYKVLVRAFWEEGKVDEAVEAVRGMEQRGVVGVASVYYELACCLCNNGRWQDALVEVDKMKKLPLTKPLEFTFTGMIMSSMDGGHIADCISIFEHMKDHCAPNIGTINSMLKVYGRSDMFSKAKELFEDVKRAKSDSCTSLNGVETVLIPDKYTYSSMLVASASALQWEYFEYVYREMTLSGYQLDLSKHASLLVEASRAGKWYLLEHAFETILEAGEVPPPLFFNEMIVQATAQHNYEKAATLVNTMAYAPFQVSEEQWTDLFEKNRQRISEDSIVKLLDALGNCEVASEATFLNLLRSLHSLCGSATSRDFSSSIALSNEASEKLSLDGSNGGIDKNIGANIPNYSVRMMHENLNPGEDPLVKDSDCTLDTLPVNHTSTNKEVDTDSETLTLSPNQDCGTDGETNLCIRGNGFADVIATGTEQLANKLATYMLNENSDDIDELELDTLTIGDDSHESNMPTAREILEAWKESRKKDGILFPFQLGQK</sequence>
<dbReference type="NCBIfam" id="TIGR00756">
    <property type="entry name" value="PPR"/>
    <property type="match status" value="3"/>
</dbReference>
<dbReference type="PANTHER" id="PTHR46935">
    <property type="entry name" value="OS01G0674700 PROTEIN"/>
    <property type="match status" value="1"/>
</dbReference>
<dbReference type="InterPro" id="IPR011990">
    <property type="entry name" value="TPR-like_helical_dom_sf"/>
</dbReference>
<feature type="region of interest" description="Disordered" evidence="3">
    <location>
        <begin position="1"/>
        <end position="29"/>
    </location>
</feature>
<feature type="repeat" description="PPR" evidence="2">
    <location>
        <begin position="342"/>
        <end position="376"/>
    </location>
</feature>
<dbReference type="InterPro" id="IPR002885">
    <property type="entry name" value="PPR_rpt"/>
</dbReference>
<dbReference type="Pfam" id="PF01535">
    <property type="entry name" value="PPR"/>
    <property type="match status" value="1"/>
</dbReference>
<evidence type="ECO:0000256" key="1">
    <source>
        <dbReference type="ARBA" id="ARBA00022737"/>
    </source>
</evidence>
<evidence type="ECO:0000256" key="2">
    <source>
        <dbReference type="PROSITE-ProRule" id="PRU00708"/>
    </source>
</evidence>
<evidence type="ECO:0008006" key="6">
    <source>
        <dbReference type="Google" id="ProtNLM"/>
    </source>
</evidence>
<reference evidence="4" key="1">
    <citation type="submission" date="2020-03" db="EMBL/GenBank/DDBJ databases">
        <title>Castanea mollissima Vanexum genome sequencing.</title>
        <authorList>
            <person name="Staton M."/>
        </authorList>
    </citation>
    <scope>NUCLEOTIDE SEQUENCE</scope>
    <source>
        <tissue evidence="4">Leaf</tissue>
    </source>
</reference>
<dbReference type="PANTHER" id="PTHR46935:SF2">
    <property type="entry name" value="PENTACOTRIPEPTIDE-REPEAT REGION OF PRORP DOMAIN-CONTAINING PROTEIN"/>
    <property type="match status" value="1"/>
</dbReference>
<dbReference type="AlphaFoldDB" id="A0A8J4QNQ1"/>
<feature type="repeat" description="PPR" evidence="2">
    <location>
        <begin position="412"/>
        <end position="446"/>
    </location>
</feature>
<dbReference type="EMBL" id="JRKL02005518">
    <property type="protein sequence ID" value="KAF3950349.1"/>
    <property type="molecule type" value="Genomic_DNA"/>
</dbReference>
<evidence type="ECO:0000256" key="3">
    <source>
        <dbReference type="SAM" id="MobiDB-lite"/>
    </source>
</evidence>